<dbReference type="GO" id="GO:0007094">
    <property type="term" value="P:mitotic spindle assembly checkpoint signaling"/>
    <property type="evidence" value="ECO:0007669"/>
    <property type="project" value="InterPro"/>
</dbReference>
<dbReference type="GO" id="GO:0005634">
    <property type="term" value="C:nucleus"/>
    <property type="evidence" value="ECO:0007669"/>
    <property type="project" value="TreeGrafter"/>
</dbReference>
<dbReference type="InterPro" id="IPR013212">
    <property type="entry name" value="Mad3/Bub1_I"/>
</dbReference>
<reference evidence="3 4" key="1">
    <citation type="journal article" date="2017" name="Nat. Ecol. Evol.">
        <title>Scallop genome provides insights into evolution of bilaterian karyotype and development.</title>
        <authorList>
            <person name="Wang S."/>
            <person name="Zhang J."/>
            <person name="Jiao W."/>
            <person name="Li J."/>
            <person name="Xun X."/>
            <person name="Sun Y."/>
            <person name="Guo X."/>
            <person name="Huan P."/>
            <person name="Dong B."/>
            <person name="Zhang L."/>
            <person name="Hu X."/>
            <person name="Sun X."/>
            <person name="Wang J."/>
            <person name="Zhao C."/>
            <person name="Wang Y."/>
            <person name="Wang D."/>
            <person name="Huang X."/>
            <person name="Wang R."/>
            <person name="Lv J."/>
            <person name="Li Y."/>
            <person name="Zhang Z."/>
            <person name="Liu B."/>
            <person name="Lu W."/>
            <person name="Hui Y."/>
            <person name="Liang J."/>
            <person name="Zhou Z."/>
            <person name="Hou R."/>
            <person name="Li X."/>
            <person name="Liu Y."/>
            <person name="Li H."/>
            <person name="Ning X."/>
            <person name="Lin Y."/>
            <person name="Zhao L."/>
            <person name="Xing Q."/>
            <person name="Dou J."/>
            <person name="Li Y."/>
            <person name="Mao J."/>
            <person name="Guo H."/>
            <person name="Dou H."/>
            <person name="Li T."/>
            <person name="Mu C."/>
            <person name="Jiang W."/>
            <person name="Fu Q."/>
            <person name="Fu X."/>
            <person name="Miao Y."/>
            <person name="Liu J."/>
            <person name="Yu Q."/>
            <person name="Li R."/>
            <person name="Liao H."/>
            <person name="Li X."/>
            <person name="Kong Y."/>
            <person name="Jiang Z."/>
            <person name="Chourrout D."/>
            <person name="Li R."/>
            <person name="Bao Z."/>
        </authorList>
    </citation>
    <scope>NUCLEOTIDE SEQUENCE [LARGE SCALE GENOMIC DNA]</scope>
    <source>
        <strain evidence="3 4">PY_sf001</strain>
    </source>
</reference>
<feature type="compositionally biased region" description="Low complexity" evidence="1">
    <location>
        <begin position="628"/>
        <end position="645"/>
    </location>
</feature>
<feature type="compositionally biased region" description="Polar residues" evidence="1">
    <location>
        <begin position="488"/>
        <end position="507"/>
    </location>
</feature>
<evidence type="ECO:0000313" key="4">
    <source>
        <dbReference type="Proteomes" id="UP000242188"/>
    </source>
</evidence>
<proteinExistence type="predicted"/>
<feature type="domain" description="BUB1 N-terminal" evidence="2">
    <location>
        <begin position="44"/>
        <end position="205"/>
    </location>
</feature>
<feature type="region of interest" description="Disordered" evidence="1">
    <location>
        <begin position="682"/>
        <end position="720"/>
    </location>
</feature>
<dbReference type="Gene3D" id="1.25.40.430">
    <property type="match status" value="1"/>
</dbReference>
<dbReference type="Proteomes" id="UP000242188">
    <property type="component" value="Unassembled WGS sequence"/>
</dbReference>
<sequence>MASETDDWELSKENVQPLRQGRKFSSLMAALQPETDIRQQKQEFEAELRTYSSDDPLDVWHRYMQWIEQNYPKGGKECNLADLLERCLRTFYNEPRYKNDLRFVTAWIKYADFCKEPLEIYNFMKDQAIGVDLASFYLAWAWTNEQMGNSKKSDLIFQEGIRRLAQPLDVLERRHKEFQMRMMREGMIGTAETEPAGQAEDQRAVLGHLRPHGQKKKAPVQRTGHAKMASRGGLKMLGLAPPQVQGQAFTVFNDENANPSLPAEVGDWSEMPTQSVLHKENTKKAGVWTKQKIGYKGGVVPVRAVGANTPAFTIHVEEDADQSMVTPRKTLEVGNPVLSARKPDKYVDPLQHIRQTEDCTHRLMYCKDKIQCGTEEYSFEELRAARWRARRKQEGEKQRREEQEKQMTEYREEMQRSRDILREEAERIRQEQIALCQEHEAMVQQCHQQMQIQQAQFNTERQTQLQRQQEMLEHDIQQRMSLQLNFSSSTTNQGQVSKGLSSSSTDHQGLVSRGLSTSSIDHTGLAARSLSSSSTDHLQGLASKGLSSSSTDHTVPAARGISSSLTDHTGLASRGLLSQSNEQPISAVRTRDIGAMKHLVFGDTNSIADKTKNLGNSPTLPSMSDGQPSPSSIRQSVTSVSSPTVNTRETMQLVQGLFNASLDIERHLGWCDNLELTHRTDTTAGQGSIDTTAQSTTSKTSGGLQFAIYDESQETENSGK</sequence>
<dbReference type="SMART" id="SM00777">
    <property type="entry name" value="Mad3_BUB1_I"/>
    <property type="match status" value="1"/>
</dbReference>
<dbReference type="GO" id="GO:0004672">
    <property type="term" value="F:protein kinase activity"/>
    <property type="evidence" value="ECO:0007669"/>
    <property type="project" value="TreeGrafter"/>
</dbReference>
<keyword evidence="4" id="KW-1185">Reference proteome</keyword>
<name>A0A210R2E4_MIZYE</name>
<accession>A0A210R2E4</accession>
<dbReference type="EMBL" id="NEDP02000727">
    <property type="protein sequence ID" value="OWF55253.1"/>
    <property type="molecule type" value="Genomic_DNA"/>
</dbReference>
<keyword evidence="3" id="KW-0418">Kinase</keyword>
<evidence type="ECO:0000259" key="2">
    <source>
        <dbReference type="PROSITE" id="PS51489"/>
    </source>
</evidence>
<dbReference type="GO" id="GO:0051754">
    <property type="term" value="P:meiotic sister chromatid cohesion, centromeric"/>
    <property type="evidence" value="ECO:0007669"/>
    <property type="project" value="TreeGrafter"/>
</dbReference>
<feature type="region of interest" description="Disordered" evidence="1">
    <location>
        <begin position="389"/>
        <end position="416"/>
    </location>
</feature>
<feature type="compositionally biased region" description="Polar residues" evidence="1">
    <location>
        <begin position="682"/>
        <end position="703"/>
    </location>
</feature>
<dbReference type="FunFam" id="1.25.40.430:FF:000003">
    <property type="entry name" value="Checkpoint serine/threonine-protein kinase BUB1"/>
    <property type="match status" value="1"/>
</dbReference>
<organism evidence="3 4">
    <name type="scientific">Mizuhopecten yessoensis</name>
    <name type="common">Japanese scallop</name>
    <name type="synonym">Patinopecten yessoensis</name>
    <dbReference type="NCBI Taxonomy" id="6573"/>
    <lineage>
        <taxon>Eukaryota</taxon>
        <taxon>Metazoa</taxon>
        <taxon>Spiralia</taxon>
        <taxon>Lophotrochozoa</taxon>
        <taxon>Mollusca</taxon>
        <taxon>Bivalvia</taxon>
        <taxon>Autobranchia</taxon>
        <taxon>Pteriomorphia</taxon>
        <taxon>Pectinida</taxon>
        <taxon>Pectinoidea</taxon>
        <taxon>Pectinidae</taxon>
        <taxon>Mizuhopecten</taxon>
    </lineage>
</organism>
<dbReference type="PANTHER" id="PTHR14030">
    <property type="entry name" value="MITOTIC CHECKPOINT SERINE/THREONINE-PROTEIN KINASE BUB1"/>
    <property type="match status" value="1"/>
</dbReference>
<feature type="region of interest" description="Disordered" evidence="1">
    <location>
        <begin position="607"/>
        <end position="645"/>
    </location>
</feature>
<evidence type="ECO:0000313" key="3">
    <source>
        <dbReference type="EMBL" id="OWF55253.1"/>
    </source>
</evidence>
<dbReference type="AlphaFoldDB" id="A0A210R2E4"/>
<keyword evidence="3" id="KW-0808">Transferase</keyword>
<dbReference type="OrthoDB" id="248495at2759"/>
<protein>
    <submittedName>
        <fullName evidence="3">Mitotic checkpoint serine/threonine-protein kinase BUB1 beta</fullName>
    </submittedName>
</protein>
<feature type="region of interest" description="Disordered" evidence="1">
    <location>
        <begin position="528"/>
        <end position="566"/>
    </location>
</feature>
<dbReference type="InterPro" id="IPR015661">
    <property type="entry name" value="Bub1/Mad3"/>
</dbReference>
<feature type="region of interest" description="Disordered" evidence="1">
    <location>
        <begin position="488"/>
        <end position="516"/>
    </location>
</feature>
<feature type="compositionally biased region" description="Basic and acidic residues" evidence="1">
    <location>
        <begin position="392"/>
        <end position="416"/>
    </location>
</feature>
<dbReference type="PROSITE" id="PS51489">
    <property type="entry name" value="BUB1_N"/>
    <property type="match status" value="1"/>
</dbReference>
<comment type="caution">
    <text evidence="3">The sequence shown here is derived from an EMBL/GenBank/DDBJ whole genome shotgun (WGS) entry which is preliminary data.</text>
</comment>
<evidence type="ECO:0000256" key="1">
    <source>
        <dbReference type="SAM" id="MobiDB-lite"/>
    </source>
</evidence>
<dbReference type="PANTHER" id="PTHR14030:SF25">
    <property type="entry name" value="MITOTIC CHECKPOINT SERINE_THREONINE-PROTEIN KINASE BUB1 BETA"/>
    <property type="match status" value="1"/>
</dbReference>
<gene>
    <name evidence="3" type="ORF">KP79_PYT21820</name>
</gene>
<dbReference type="STRING" id="6573.A0A210R2E4"/>
<dbReference type="Pfam" id="PF08311">
    <property type="entry name" value="Mad3_BUB1_I"/>
    <property type="match status" value="1"/>
</dbReference>
<feature type="compositionally biased region" description="Polar residues" evidence="1">
    <location>
        <begin position="607"/>
        <end position="627"/>
    </location>
</feature>